<organism evidence="2 3">
    <name type="scientific">Actinomadura chibensis</name>
    <dbReference type="NCBI Taxonomy" id="392828"/>
    <lineage>
        <taxon>Bacteria</taxon>
        <taxon>Bacillati</taxon>
        <taxon>Actinomycetota</taxon>
        <taxon>Actinomycetes</taxon>
        <taxon>Streptosporangiales</taxon>
        <taxon>Thermomonosporaceae</taxon>
        <taxon>Actinomadura</taxon>
    </lineage>
</organism>
<dbReference type="EMBL" id="VSFG01000001">
    <property type="protein sequence ID" value="TYB49723.1"/>
    <property type="molecule type" value="Genomic_DNA"/>
</dbReference>
<comment type="caution">
    <text evidence="2">The sequence shown here is derived from an EMBL/GenBank/DDBJ whole genome shotgun (WGS) entry which is preliminary data.</text>
</comment>
<feature type="domain" description="Zinc finger CGNR" evidence="1">
    <location>
        <begin position="126"/>
        <end position="168"/>
    </location>
</feature>
<evidence type="ECO:0000313" key="3">
    <source>
        <dbReference type="Proteomes" id="UP000323380"/>
    </source>
</evidence>
<dbReference type="InterPro" id="IPR023286">
    <property type="entry name" value="ABATE_dom_sf"/>
</dbReference>
<dbReference type="Pfam" id="PF07336">
    <property type="entry name" value="ABATE"/>
    <property type="match status" value="1"/>
</dbReference>
<gene>
    <name evidence="2" type="ORF">FXF69_11855</name>
</gene>
<dbReference type="Pfam" id="PF11706">
    <property type="entry name" value="zf-CGNR"/>
    <property type="match status" value="1"/>
</dbReference>
<dbReference type="InterPro" id="IPR021005">
    <property type="entry name" value="Znf_CGNR"/>
</dbReference>
<accession>A0A5D0NYD7</accession>
<keyword evidence="3" id="KW-1185">Reference proteome</keyword>
<reference evidence="2 3" key="1">
    <citation type="submission" date="2019-08" db="EMBL/GenBank/DDBJ databases">
        <title>Actinomadura sp. nov. CYP1-5 isolated from mountain soil.</title>
        <authorList>
            <person name="Songsumanus A."/>
            <person name="Kuncharoen N."/>
            <person name="Kudo T."/>
            <person name="Yuki M."/>
            <person name="Igarashi Y."/>
            <person name="Tanasupawat S."/>
        </authorList>
    </citation>
    <scope>NUCLEOTIDE SEQUENCE [LARGE SCALE GENOMIC DNA]</scope>
    <source>
        <strain evidence="2 3">JCM 14158</strain>
    </source>
</reference>
<dbReference type="STRING" id="1220554.GCA_001552135_06537"/>
<dbReference type="PANTHER" id="PTHR35525">
    <property type="entry name" value="BLL6575 PROTEIN"/>
    <property type="match status" value="1"/>
</dbReference>
<dbReference type="AlphaFoldDB" id="A0A5D0NYD7"/>
<proteinExistence type="predicted"/>
<evidence type="ECO:0000313" key="2">
    <source>
        <dbReference type="EMBL" id="TYB49723.1"/>
    </source>
</evidence>
<dbReference type="RefSeq" id="WP_067900451.1">
    <property type="nucleotide sequence ID" value="NZ_VSFG01000001.1"/>
</dbReference>
<dbReference type="PANTHER" id="PTHR35525:SF3">
    <property type="entry name" value="BLL6575 PROTEIN"/>
    <property type="match status" value="1"/>
</dbReference>
<evidence type="ECO:0000259" key="1">
    <source>
        <dbReference type="Pfam" id="PF11706"/>
    </source>
</evidence>
<name>A0A5D0NYD7_9ACTN</name>
<dbReference type="InterPro" id="IPR010852">
    <property type="entry name" value="ABATE"/>
</dbReference>
<dbReference type="SUPFAM" id="SSF160904">
    <property type="entry name" value="Jann2411-like"/>
    <property type="match status" value="1"/>
</dbReference>
<dbReference type="Proteomes" id="UP000323380">
    <property type="component" value="Unassembled WGS sequence"/>
</dbReference>
<sequence length="173" mass="19580">MARRPLTGEPLPLDLVNTRWPDGDAMLDEFDDPAELEAWLRAHGLPSDDPDRYLAPLRTARTAIRRSLNENVDDEVNAVLKHGTLRLSLRDGAPAEHLDVDDESWRPAWLATRAYLDLLATAPPDRLRPCAAPDCILWFLDTSRNGRRRWCSMTACGNRAKAKAHYTRTTTRP</sequence>
<dbReference type="Gene3D" id="1.10.3300.10">
    <property type="entry name" value="Jann2411-like domain"/>
    <property type="match status" value="1"/>
</dbReference>
<protein>
    <submittedName>
        <fullName evidence="2">Zf-CGNR multi-domain protein</fullName>
    </submittedName>
</protein>